<sequence>MIIGLTGVMTFILPANRNEISFSPARRNLISGGGALVLTALAGCGSLPRHGPGGGASTASRQTMDGIRTAEGLALVSPDHQLEQAALQQAQYMAASGRMNHTTGFGKDFQARVKGNGIRGAAAENIAEGRMDAARAIDMWMNSPPHRRNMLDGRFRRFGLAWATRPERPEWRYWAMILAS</sequence>
<dbReference type="InterPro" id="IPR014044">
    <property type="entry name" value="CAP_dom"/>
</dbReference>
<organism evidence="2 3">
    <name type="scientific">Aquamicrobium lusatiense</name>
    <dbReference type="NCBI Taxonomy" id="89772"/>
    <lineage>
        <taxon>Bacteria</taxon>
        <taxon>Pseudomonadati</taxon>
        <taxon>Pseudomonadota</taxon>
        <taxon>Alphaproteobacteria</taxon>
        <taxon>Hyphomicrobiales</taxon>
        <taxon>Phyllobacteriaceae</taxon>
        <taxon>Aquamicrobium</taxon>
    </lineage>
</organism>
<dbReference type="AlphaFoldDB" id="A0A7W9VUN6"/>
<dbReference type="PANTHER" id="PTHR31157">
    <property type="entry name" value="SCP DOMAIN-CONTAINING PROTEIN"/>
    <property type="match status" value="1"/>
</dbReference>
<reference evidence="2 3" key="1">
    <citation type="submission" date="2020-08" db="EMBL/GenBank/DDBJ databases">
        <title>Genomic Encyclopedia of Type Strains, Phase IV (KMG-IV): sequencing the most valuable type-strain genomes for metagenomic binning, comparative biology and taxonomic classification.</title>
        <authorList>
            <person name="Goeker M."/>
        </authorList>
    </citation>
    <scope>NUCLEOTIDE SEQUENCE [LARGE SCALE GENOMIC DNA]</scope>
    <source>
        <strain evidence="2 3">DSM 11099</strain>
    </source>
</reference>
<dbReference type="RefSeq" id="WP_246374562.1">
    <property type="nucleotide sequence ID" value="NZ_JACHEU010000001.1"/>
</dbReference>
<evidence type="ECO:0000313" key="3">
    <source>
        <dbReference type="Proteomes" id="UP000533306"/>
    </source>
</evidence>
<dbReference type="Gene3D" id="3.40.33.10">
    <property type="entry name" value="CAP"/>
    <property type="match status" value="1"/>
</dbReference>
<proteinExistence type="predicted"/>
<gene>
    <name evidence="2" type="ORF">HNR59_002309</name>
</gene>
<dbReference type="InterPro" id="IPR035940">
    <property type="entry name" value="CAP_sf"/>
</dbReference>
<dbReference type="EMBL" id="JACHEU010000001">
    <property type="protein sequence ID" value="MBB6012964.1"/>
    <property type="molecule type" value="Genomic_DNA"/>
</dbReference>
<keyword evidence="3" id="KW-1185">Reference proteome</keyword>
<evidence type="ECO:0000313" key="2">
    <source>
        <dbReference type="EMBL" id="MBB6012964.1"/>
    </source>
</evidence>
<accession>A0A7W9VUN6</accession>
<dbReference type="SUPFAM" id="SSF55797">
    <property type="entry name" value="PR-1-like"/>
    <property type="match status" value="1"/>
</dbReference>
<dbReference type="PANTHER" id="PTHR31157:SF1">
    <property type="entry name" value="SCP DOMAIN-CONTAINING PROTEIN"/>
    <property type="match status" value="1"/>
</dbReference>
<protein>
    <submittedName>
        <fullName evidence="2">Uncharacterized protein YkwD</fullName>
    </submittedName>
</protein>
<feature type="domain" description="SCP" evidence="1">
    <location>
        <begin position="65"/>
        <end position="172"/>
    </location>
</feature>
<dbReference type="Proteomes" id="UP000533306">
    <property type="component" value="Unassembled WGS sequence"/>
</dbReference>
<comment type="caution">
    <text evidence="2">The sequence shown here is derived from an EMBL/GenBank/DDBJ whole genome shotgun (WGS) entry which is preliminary data.</text>
</comment>
<name>A0A7W9VUN6_9HYPH</name>
<evidence type="ECO:0000259" key="1">
    <source>
        <dbReference type="Pfam" id="PF00188"/>
    </source>
</evidence>
<dbReference type="Pfam" id="PF00188">
    <property type="entry name" value="CAP"/>
    <property type="match status" value="1"/>
</dbReference>
<dbReference type="CDD" id="cd05379">
    <property type="entry name" value="CAP_bacterial"/>
    <property type="match status" value="1"/>
</dbReference>